<dbReference type="PANTHER" id="PTHR48104:SF30">
    <property type="entry name" value="METACASPASE-1"/>
    <property type="match status" value="1"/>
</dbReference>
<sequence length="1040" mass="115440">MRLPKLASQNPQCEGYHKDRILFNNRGPSRQIYYKVQKSDDKLEYQMNAGSAHGITEEAKFALYRDRDSFSGPPSAVLIAQTPMAFSTTLIPAGDNDSSVSIKEGFVRQTHAGVGEDLRLYVIMDERLLKVFESLSKEMDRNDDRKRRIKLVERKEDAELAIDIDSQENVVVFDMRDLCGRTYRVPKTVKLLVDEFLADDVYAVINAAVHYYYHLRRSPVKEMFGKKVDIEFLKLKKTDEFDYETFSFAVVPDPDGGNLIVAGNVDVFVDDDAMYGMRITSRLPPKAPELYCSVFFFDSDFSIVSYYEPGIAGGHVDASLKPNSKGAVTIGFGAGGVPARRYHLETGNDSDVGFLKVFLSTEPLDLSHICQRSPFDGLRKEKSVEPQRPPLWDTVIITINQMRVFALIIGINDYEAIPKLSGAVADADAIEGYLKTNLGITESHIRTLRDKEATRARIIEEFQALAQDGRIEVGDPILIYYAGHGGSSGPPLGWETGGAGIQLILPCDYKRQVGRKVVNGIPDRTIGVLLANIAETKGDNITVVLDCCYSGSGTRQNALPSLRTIRGVDTSLPIPLDLDHKILLSSSAEHRASAIAPGFLHAGLRSHVLLAACGMNEAAQEENGRGLFTKAFVDTLLSVGANPVTYLDFIKRLPKLSGQNPQCEGVNQSRVMFDKRAPVSKQVGIKVHKTPIGEYEMDIGAAHGITEGAVFVLYSNGDASLPLATLVAREPSPFSTILDVELVDDGYVVQTRPGVEEDLQVFIAADSQFQDLFPLLAELTMPNSGGKWRIKVTESRIDAELAIGLEGDQVVFDMSPNGQHITHRLPHTIKYHTEDIYDIICAAAHYFWHLRRASRGNLHKTVTIEFLRMKEEDEYDEDLMRIISPYGENMISDGVVNVYVDDDAMYGMRITNNSNTPLYCSVFFFDSDFSIVSYHQPGISGQKADPSMKPHQSLGIGYGSGGIPPRVYFLQDEQDFDVGFVKVFLSTEAVDFSHIPQSSPFESRRKGKAVGTKNRIPSSCQWSTVIVPVKQWRGRHSPKL</sequence>
<keyword evidence="6" id="KW-1185">Reference proteome</keyword>
<evidence type="ECO:0000256" key="3">
    <source>
        <dbReference type="ARBA" id="ARBA00022807"/>
    </source>
</evidence>
<keyword evidence="3" id="KW-0378">Hydrolase</keyword>
<gene>
    <name evidence="5" type="ORF">PHLCEN_2v4849</name>
</gene>
<keyword evidence="3" id="KW-0788">Thiol protease</keyword>
<keyword evidence="2" id="KW-0053">Apoptosis</keyword>
<feature type="domain" description="Peptidase C14 caspase" evidence="4">
    <location>
        <begin position="405"/>
        <end position="646"/>
    </location>
</feature>
<comment type="similarity">
    <text evidence="1">Belongs to the peptidase C14B family.</text>
</comment>
<evidence type="ECO:0000313" key="5">
    <source>
        <dbReference type="EMBL" id="PSR90700.1"/>
    </source>
</evidence>
<name>A0A2R6PG79_9APHY</name>
<dbReference type="InterPro" id="IPR050452">
    <property type="entry name" value="Metacaspase"/>
</dbReference>
<dbReference type="Pfam" id="PF00656">
    <property type="entry name" value="Peptidase_C14"/>
    <property type="match status" value="1"/>
</dbReference>
<dbReference type="SUPFAM" id="SSF52129">
    <property type="entry name" value="Caspase-like"/>
    <property type="match status" value="1"/>
</dbReference>
<dbReference type="GO" id="GO:0006508">
    <property type="term" value="P:proteolysis"/>
    <property type="evidence" value="ECO:0007669"/>
    <property type="project" value="InterPro"/>
</dbReference>
<comment type="caution">
    <text evidence="5">The sequence shown here is derived from an EMBL/GenBank/DDBJ whole genome shotgun (WGS) entry which is preliminary data.</text>
</comment>
<evidence type="ECO:0000313" key="6">
    <source>
        <dbReference type="Proteomes" id="UP000186601"/>
    </source>
</evidence>
<dbReference type="GO" id="GO:0004197">
    <property type="term" value="F:cysteine-type endopeptidase activity"/>
    <property type="evidence" value="ECO:0007669"/>
    <property type="project" value="InterPro"/>
</dbReference>
<dbReference type="Gene3D" id="3.40.50.1460">
    <property type="match status" value="1"/>
</dbReference>
<dbReference type="InterPro" id="IPR029030">
    <property type="entry name" value="Caspase-like_dom_sf"/>
</dbReference>
<proteinExistence type="inferred from homology"/>
<protein>
    <recommendedName>
        <fullName evidence="4">Peptidase C14 caspase domain-containing protein</fullName>
    </recommendedName>
</protein>
<dbReference type="Proteomes" id="UP000186601">
    <property type="component" value="Unassembled WGS sequence"/>
</dbReference>
<dbReference type="GO" id="GO:0005737">
    <property type="term" value="C:cytoplasm"/>
    <property type="evidence" value="ECO:0007669"/>
    <property type="project" value="TreeGrafter"/>
</dbReference>
<reference evidence="5 6" key="1">
    <citation type="submission" date="2018-02" db="EMBL/GenBank/DDBJ databases">
        <title>Genome sequence of the basidiomycete white-rot fungus Phlebia centrifuga.</title>
        <authorList>
            <person name="Granchi Z."/>
            <person name="Peng M."/>
            <person name="de Vries R.P."/>
            <person name="Hilden K."/>
            <person name="Makela M.R."/>
            <person name="Grigoriev I."/>
            <person name="Riley R."/>
        </authorList>
    </citation>
    <scope>NUCLEOTIDE SEQUENCE [LARGE SCALE GENOMIC DNA]</scope>
    <source>
        <strain evidence="5 6">FBCC195</strain>
    </source>
</reference>
<dbReference type="AlphaFoldDB" id="A0A2R6PG79"/>
<dbReference type="EMBL" id="MLYV02000493">
    <property type="protein sequence ID" value="PSR90700.1"/>
    <property type="molecule type" value="Genomic_DNA"/>
</dbReference>
<dbReference type="PANTHER" id="PTHR48104">
    <property type="entry name" value="METACASPASE-4"/>
    <property type="match status" value="1"/>
</dbReference>
<accession>A0A2R6PG79</accession>
<evidence type="ECO:0000259" key="4">
    <source>
        <dbReference type="Pfam" id="PF00656"/>
    </source>
</evidence>
<dbReference type="InterPro" id="IPR011600">
    <property type="entry name" value="Pept_C14_caspase"/>
</dbReference>
<dbReference type="GO" id="GO:0006915">
    <property type="term" value="P:apoptotic process"/>
    <property type="evidence" value="ECO:0007669"/>
    <property type="project" value="UniProtKB-KW"/>
</dbReference>
<evidence type="ECO:0000256" key="1">
    <source>
        <dbReference type="ARBA" id="ARBA00009005"/>
    </source>
</evidence>
<evidence type="ECO:0000256" key="2">
    <source>
        <dbReference type="ARBA" id="ARBA00022703"/>
    </source>
</evidence>
<organism evidence="5 6">
    <name type="scientific">Hermanssonia centrifuga</name>
    <dbReference type="NCBI Taxonomy" id="98765"/>
    <lineage>
        <taxon>Eukaryota</taxon>
        <taxon>Fungi</taxon>
        <taxon>Dikarya</taxon>
        <taxon>Basidiomycota</taxon>
        <taxon>Agaricomycotina</taxon>
        <taxon>Agaricomycetes</taxon>
        <taxon>Polyporales</taxon>
        <taxon>Meruliaceae</taxon>
        <taxon>Hermanssonia</taxon>
    </lineage>
</organism>
<keyword evidence="3" id="KW-0645">Protease</keyword>
<dbReference type="OrthoDB" id="3223806at2759"/>